<keyword evidence="6 8" id="KW-0472">Membrane</keyword>
<evidence type="ECO:0000256" key="3">
    <source>
        <dbReference type="ARBA" id="ARBA00022692"/>
    </source>
</evidence>
<keyword evidence="5 8" id="KW-1133">Transmembrane helix</keyword>
<proteinExistence type="predicted"/>
<evidence type="ECO:0000256" key="8">
    <source>
        <dbReference type="SAM" id="Phobius"/>
    </source>
</evidence>
<feature type="transmembrane region" description="Helical" evidence="8">
    <location>
        <begin position="207"/>
        <end position="230"/>
    </location>
</feature>
<name>A0ABZ0IKR4_9BACT</name>
<protein>
    <submittedName>
        <fullName evidence="9">Dicarboxylate/amino acid:cation symporter</fullName>
    </submittedName>
</protein>
<evidence type="ECO:0000256" key="6">
    <source>
        <dbReference type="ARBA" id="ARBA00023136"/>
    </source>
</evidence>
<feature type="transmembrane region" description="Helical" evidence="8">
    <location>
        <begin position="236"/>
        <end position="259"/>
    </location>
</feature>
<dbReference type="InterPro" id="IPR050746">
    <property type="entry name" value="DAACS"/>
</dbReference>
<keyword evidence="3 8" id="KW-0812">Transmembrane</keyword>
<dbReference type="PANTHER" id="PTHR11958:SF63">
    <property type="entry name" value="AMINO ACID TRANSPORTER"/>
    <property type="match status" value="1"/>
</dbReference>
<dbReference type="Proteomes" id="UP001302349">
    <property type="component" value="Chromosome"/>
</dbReference>
<evidence type="ECO:0000256" key="5">
    <source>
        <dbReference type="ARBA" id="ARBA00022989"/>
    </source>
</evidence>
<dbReference type="SUPFAM" id="SSF118215">
    <property type="entry name" value="Proton glutamate symport protein"/>
    <property type="match status" value="1"/>
</dbReference>
<evidence type="ECO:0000313" key="10">
    <source>
        <dbReference type="Proteomes" id="UP001302349"/>
    </source>
</evidence>
<keyword evidence="7" id="KW-0325">Glycoprotein</keyword>
<comment type="subcellular location">
    <subcellularLocation>
        <location evidence="1">Membrane</location>
        <topology evidence="1">Multi-pass membrane protein</topology>
    </subcellularLocation>
</comment>
<sequence>MKKPALHWQIIIGMIAGVLAGLLAGSLGTSAFIRVWISPFGTIFINLLKLIAVPLVLVSLIVGMSNLKDISRLSPMGTKTFVLFLLTTIMAITIGLLTVNIINPGLSFSPEKREELKAMYSSKVEERSAMAQDFQTKGPLQFVVDTVPENLFMSLGDNKRMLQVIFFALIFGIAMVMLPEKQTETVRKFFLEANDIVLKIVDIIMKFAPYGVFALMAGMVADFSSGGGVLELFQALGLYSFAVVFGLFMMLLLVYPLMLKIFTKIPVKKFYQDILPAQMLGFSTSSSAAALPVTMKCSEEKLGLREEVTSFCLPIGATVNMDGTSLYQAVAAVFIAQAFGVDLSLGQQLTIVLMATLASIGAAPVPGAGMVMLIVILQSVGLNAEGLGLIFAVDRILDMFRTVVNITSNVTVAAIVDRMEYKQT</sequence>
<dbReference type="Pfam" id="PF00375">
    <property type="entry name" value="SDF"/>
    <property type="match status" value="1"/>
</dbReference>
<evidence type="ECO:0000256" key="1">
    <source>
        <dbReference type="ARBA" id="ARBA00004141"/>
    </source>
</evidence>
<evidence type="ECO:0000256" key="7">
    <source>
        <dbReference type="ARBA" id="ARBA00023180"/>
    </source>
</evidence>
<dbReference type="PROSITE" id="PS00714">
    <property type="entry name" value="NA_DICARBOXYL_SYMP_2"/>
    <property type="match status" value="1"/>
</dbReference>
<keyword evidence="2" id="KW-0813">Transport</keyword>
<evidence type="ECO:0000313" key="9">
    <source>
        <dbReference type="EMBL" id="WOK05251.1"/>
    </source>
</evidence>
<dbReference type="PRINTS" id="PR00173">
    <property type="entry name" value="EDTRNSPORT"/>
</dbReference>
<keyword evidence="4" id="KW-0769">Symport</keyword>
<accession>A0ABZ0IKR4</accession>
<dbReference type="EMBL" id="CP136051">
    <property type="protein sequence ID" value="WOK05251.1"/>
    <property type="molecule type" value="Genomic_DNA"/>
</dbReference>
<feature type="transmembrane region" description="Helical" evidence="8">
    <location>
        <begin position="326"/>
        <end position="345"/>
    </location>
</feature>
<dbReference type="Gene3D" id="1.10.3860.10">
    <property type="entry name" value="Sodium:dicarboxylate symporter"/>
    <property type="match status" value="1"/>
</dbReference>
<feature type="transmembrane region" description="Helical" evidence="8">
    <location>
        <begin position="82"/>
        <end position="102"/>
    </location>
</feature>
<reference evidence="9 10" key="1">
    <citation type="journal article" date="2023" name="Microbiol. Resour. Announc.">
        <title>Complete Genome Sequence of Imperialibacter roseus strain P4T.</title>
        <authorList>
            <person name="Tizabi D.R."/>
            <person name="Bachvaroff T."/>
            <person name="Hill R.T."/>
        </authorList>
    </citation>
    <scope>NUCLEOTIDE SEQUENCE [LARGE SCALE GENOMIC DNA]</scope>
    <source>
        <strain evidence="9 10">P4T</strain>
    </source>
</reference>
<feature type="transmembrane region" description="Helical" evidence="8">
    <location>
        <begin position="161"/>
        <end position="178"/>
    </location>
</feature>
<organism evidence="9 10">
    <name type="scientific">Imperialibacter roseus</name>
    <dbReference type="NCBI Taxonomy" id="1324217"/>
    <lineage>
        <taxon>Bacteria</taxon>
        <taxon>Pseudomonadati</taxon>
        <taxon>Bacteroidota</taxon>
        <taxon>Cytophagia</taxon>
        <taxon>Cytophagales</taxon>
        <taxon>Flammeovirgaceae</taxon>
        <taxon>Imperialibacter</taxon>
    </lineage>
</organism>
<dbReference type="InterPro" id="IPR036458">
    <property type="entry name" value="Na:dicarbo_symporter_sf"/>
</dbReference>
<dbReference type="InterPro" id="IPR001991">
    <property type="entry name" value="Na-dicarboxylate_symporter"/>
</dbReference>
<dbReference type="RefSeq" id="WP_317488012.1">
    <property type="nucleotide sequence ID" value="NZ_CP136051.1"/>
</dbReference>
<evidence type="ECO:0000256" key="4">
    <source>
        <dbReference type="ARBA" id="ARBA00022847"/>
    </source>
</evidence>
<dbReference type="PANTHER" id="PTHR11958">
    <property type="entry name" value="SODIUM/DICARBOXYLATE SYMPORTER-RELATED"/>
    <property type="match status" value="1"/>
</dbReference>
<feature type="transmembrane region" description="Helical" evidence="8">
    <location>
        <begin position="12"/>
        <end position="37"/>
    </location>
</feature>
<keyword evidence="10" id="KW-1185">Reference proteome</keyword>
<gene>
    <name evidence="9" type="ORF">RT717_19410</name>
</gene>
<feature type="transmembrane region" description="Helical" evidence="8">
    <location>
        <begin position="43"/>
        <end position="62"/>
    </location>
</feature>
<evidence type="ECO:0000256" key="2">
    <source>
        <dbReference type="ARBA" id="ARBA00022448"/>
    </source>
</evidence>
<dbReference type="InterPro" id="IPR018107">
    <property type="entry name" value="Na-dicarboxylate_symporter_CS"/>
</dbReference>